<gene>
    <name evidence="2" type="ORF">KMW28_12290</name>
</gene>
<keyword evidence="1" id="KW-0812">Transmembrane</keyword>
<evidence type="ECO:0000313" key="2">
    <source>
        <dbReference type="EMBL" id="QWG00432.1"/>
    </source>
</evidence>
<keyword evidence="1" id="KW-1133">Transmembrane helix</keyword>
<dbReference type="AlphaFoldDB" id="A0AAX1MYX6"/>
<feature type="transmembrane region" description="Helical" evidence="1">
    <location>
        <begin position="32"/>
        <end position="55"/>
    </location>
</feature>
<keyword evidence="3" id="KW-1185">Reference proteome</keyword>
<evidence type="ECO:0000256" key="1">
    <source>
        <dbReference type="SAM" id="Phobius"/>
    </source>
</evidence>
<proteinExistence type="predicted"/>
<keyword evidence="1" id="KW-0472">Membrane</keyword>
<dbReference type="RefSeq" id="WP_066206550.1">
    <property type="nucleotide sequence ID" value="NZ_CP076132.1"/>
</dbReference>
<protein>
    <submittedName>
        <fullName evidence="2">Uncharacterized protein</fullName>
    </submittedName>
</protein>
<feature type="transmembrane region" description="Helical" evidence="1">
    <location>
        <begin position="6"/>
        <end position="25"/>
    </location>
</feature>
<reference evidence="2 3" key="1">
    <citation type="submission" date="2021-05" db="EMBL/GenBank/DDBJ databases">
        <title>Comparative genomic studies on the polysaccharide-degrading batcterial strains of the Flammeovirga genus.</title>
        <authorList>
            <person name="Zewei F."/>
            <person name="Zheng Z."/>
            <person name="Yu L."/>
            <person name="Ruyue G."/>
            <person name="Yanhong M."/>
            <person name="Yuanyuan C."/>
            <person name="Jingyan G."/>
            <person name="Wenjun H."/>
        </authorList>
    </citation>
    <scope>NUCLEOTIDE SEQUENCE [LARGE SCALE GENOMIC DNA]</scope>
    <source>
        <strain evidence="2 3">NBRC:100898</strain>
    </source>
</reference>
<organism evidence="2 3">
    <name type="scientific">Flammeovirga yaeyamensis</name>
    <dbReference type="NCBI Taxonomy" id="367791"/>
    <lineage>
        <taxon>Bacteria</taxon>
        <taxon>Pseudomonadati</taxon>
        <taxon>Bacteroidota</taxon>
        <taxon>Cytophagia</taxon>
        <taxon>Cytophagales</taxon>
        <taxon>Flammeovirgaceae</taxon>
        <taxon>Flammeovirga</taxon>
    </lineage>
</organism>
<name>A0AAX1MYX6_9BACT</name>
<evidence type="ECO:0000313" key="3">
    <source>
        <dbReference type="Proteomes" id="UP000678679"/>
    </source>
</evidence>
<dbReference type="Proteomes" id="UP000678679">
    <property type="component" value="Chromosome 1"/>
</dbReference>
<dbReference type="EMBL" id="CP076132">
    <property type="protein sequence ID" value="QWG00432.1"/>
    <property type="molecule type" value="Genomic_DNA"/>
</dbReference>
<sequence>MTILLTIYLIIANIAVILKCYQVFLKKMLVQNAFAALAVIVAVLVSVDIFFYGQLTNGYGNFMSMNL</sequence>
<accession>A0AAX1MYX6</accession>
<dbReference type="KEGG" id="fya:KMW28_12290"/>